<dbReference type="Proteomes" id="UP000280698">
    <property type="component" value="Unassembled WGS sequence"/>
</dbReference>
<evidence type="ECO:0000313" key="2">
    <source>
        <dbReference type="Proteomes" id="UP000280698"/>
    </source>
</evidence>
<dbReference type="EMBL" id="RJLN01000151">
    <property type="protein sequence ID" value="RNL86350.1"/>
    <property type="molecule type" value="Genomic_DNA"/>
</dbReference>
<accession>A0ABX9W881</accession>
<protein>
    <recommendedName>
        <fullName evidence="3">Phage integrase family protein</fullName>
    </recommendedName>
</protein>
<reference evidence="1 2" key="1">
    <citation type="submission" date="2018-11" db="EMBL/GenBank/DDBJ databases">
        <title>Micromonospora sp. PPF5-17, a new actinomycetes isolated from a hot spring soil.</title>
        <authorList>
            <person name="Thawai C."/>
        </authorList>
    </citation>
    <scope>NUCLEOTIDE SEQUENCE [LARGE SCALE GENOMIC DNA]</scope>
    <source>
        <strain evidence="1 2">PPF5-17</strain>
    </source>
</reference>
<name>A0ABX9W881_9ACTN</name>
<gene>
    <name evidence="1" type="ORF">EFE23_27115</name>
</gene>
<comment type="caution">
    <text evidence="1">The sequence shown here is derived from an EMBL/GenBank/DDBJ whole genome shotgun (WGS) entry which is preliminary data.</text>
</comment>
<evidence type="ECO:0008006" key="3">
    <source>
        <dbReference type="Google" id="ProtNLM"/>
    </source>
</evidence>
<organism evidence="1 2">
    <name type="scientific">Micromonospora solifontis</name>
    <dbReference type="NCBI Taxonomy" id="2487138"/>
    <lineage>
        <taxon>Bacteria</taxon>
        <taxon>Bacillati</taxon>
        <taxon>Actinomycetota</taxon>
        <taxon>Actinomycetes</taxon>
        <taxon>Micromonosporales</taxon>
        <taxon>Micromonosporaceae</taxon>
        <taxon>Micromonospora</taxon>
    </lineage>
</organism>
<sequence>QRQPGPGRELLARDRPQTLVSTEARSTEWEATGVRPTEAAWAAAQMAALLGYVRDDSLYPLWWLIALRGLRWADVDLHDGLLCVVRQRITADYDVIERPPKSTAGRRVQAASFGLPWKLQD</sequence>
<evidence type="ECO:0000313" key="1">
    <source>
        <dbReference type="EMBL" id="RNL86350.1"/>
    </source>
</evidence>
<proteinExistence type="predicted"/>
<keyword evidence="2" id="KW-1185">Reference proteome</keyword>
<feature type="non-terminal residue" evidence="1">
    <location>
        <position position="1"/>
    </location>
</feature>